<proteinExistence type="predicted"/>
<keyword evidence="2" id="KW-1185">Reference proteome</keyword>
<name>A0ABM6YWY6_9VIBR</name>
<evidence type="ECO:0000313" key="1">
    <source>
        <dbReference type="EMBL" id="AXY02101.1"/>
    </source>
</evidence>
<reference evidence="1 2" key="1">
    <citation type="submission" date="2018-08" db="EMBL/GenBank/DDBJ databases">
        <title>Genomic taxonomy of the Vibrionaceae family.</title>
        <authorList>
            <person name="Gomez-Gil B."/>
            <person name="Tanaka M."/>
            <person name="Sawabe T."/>
            <person name="Enciso-Ibarra K."/>
        </authorList>
    </citation>
    <scope>NUCLEOTIDE SEQUENCE [LARGE SCALE GENOMIC DNA]</scope>
    <source>
        <strain evidence="1 2">CAIM 1831</strain>
    </source>
</reference>
<sequence>MFNGVFHISPDVFGYKPWFVGEHIERVFLAQKRKMLDEAVNTSFVVPSIFLKERFVERLEIDSDRVFVVPNPLPLDF</sequence>
<organism evidence="1 2">
    <name type="scientific">Vibrio alfacsensis</name>
    <dbReference type="NCBI Taxonomy" id="1074311"/>
    <lineage>
        <taxon>Bacteria</taxon>
        <taxon>Pseudomonadati</taxon>
        <taxon>Pseudomonadota</taxon>
        <taxon>Gammaproteobacteria</taxon>
        <taxon>Vibrionales</taxon>
        <taxon>Vibrionaceae</taxon>
        <taxon>Vibrio</taxon>
    </lineage>
</organism>
<evidence type="ECO:0000313" key="2">
    <source>
        <dbReference type="Proteomes" id="UP000262832"/>
    </source>
</evidence>
<protein>
    <submittedName>
        <fullName evidence="1">Uncharacterized protein</fullName>
    </submittedName>
</protein>
<accession>A0ABM6YWY6</accession>
<dbReference type="EMBL" id="CP032093">
    <property type="protein sequence ID" value="AXY02101.1"/>
    <property type="molecule type" value="Genomic_DNA"/>
</dbReference>
<dbReference type="Proteomes" id="UP000262832">
    <property type="component" value="Chromosome I"/>
</dbReference>
<gene>
    <name evidence="1" type="ORF">D1115_14065</name>
</gene>